<dbReference type="GO" id="GO:0008237">
    <property type="term" value="F:metallopeptidase activity"/>
    <property type="evidence" value="ECO:0007669"/>
    <property type="project" value="InterPro"/>
</dbReference>
<evidence type="ECO:0000256" key="1">
    <source>
        <dbReference type="SAM" id="MobiDB-lite"/>
    </source>
</evidence>
<dbReference type="Pfam" id="PF01398">
    <property type="entry name" value="JAB"/>
    <property type="match status" value="1"/>
</dbReference>
<name>A0A061RD76_9CHLO</name>
<reference evidence="3" key="1">
    <citation type="submission" date="2014-05" db="EMBL/GenBank/DDBJ databases">
        <title>The transcriptome of the halophilic microalga Tetraselmis sp. GSL018 isolated from the Great Salt Lake, Utah.</title>
        <authorList>
            <person name="Jinkerson R.E."/>
            <person name="D'Adamo S."/>
            <person name="Posewitz M.C."/>
        </authorList>
    </citation>
    <scope>NUCLEOTIDE SEQUENCE</scope>
    <source>
        <strain evidence="3">GSL018</strain>
    </source>
</reference>
<dbReference type="Pfam" id="PF18755">
    <property type="entry name" value="RAMA"/>
    <property type="match status" value="1"/>
</dbReference>
<dbReference type="AlphaFoldDB" id="A0A061RD76"/>
<feature type="compositionally biased region" description="Low complexity" evidence="1">
    <location>
        <begin position="285"/>
        <end position="299"/>
    </location>
</feature>
<feature type="domain" description="MPN" evidence="2">
    <location>
        <begin position="350"/>
        <end position="496"/>
    </location>
</feature>
<proteinExistence type="predicted"/>
<dbReference type="SUPFAM" id="SSF102712">
    <property type="entry name" value="JAB1/MPN domain"/>
    <property type="match status" value="1"/>
</dbReference>
<dbReference type="Gene3D" id="3.40.140.10">
    <property type="entry name" value="Cytidine Deaminase, domain 2"/>
    <property type="match status" value="1"/>
</dbReference>
<evidence type="ECO:0000259" key="2">
    <source>
        <dbReference type="PROSITE" id="PS50249"/>
    </source>
</evidence>
<dbReference type="PANTHER" id="PTHR10410">
    <property type="entry name" value="EUKARYOTIC TRANSLATION INITIATION FACTOR 3 -RELATED"/>
    <property type="match status" value="1"/>
</dbReference>
<dbReference type="EMBL" id="GBEZ01017926">
    <property type="protein sequence ID" value="JAC68456.1"/>
    <property type="molecule type" value="Transcribed_RNA"/>
</dbReference>
<feature type="compositionally biased region" description="Pro residues" evidence="1">
    <location>
        <begin position="247"/>
        <end position="257"/>
    </location>
</feature>
<gene>
    <name evidence="3" type="ORF">TSPGSL018_8677</name>
</gene>
<accession>A0A061RD76</accession>
<feature type="compositionally biased region" description="Acidic residues" evidence="1">
    <location>
        <begin position="67"/>
        <end position="77"/>
    </location>
</feature>
<feature type="region of interest" description="Disordered" evidence="1">
    <location>
        <begin position="227"/>
        <end position="299"/>
    </location>
</feature>
<feature type="region of interest" description="Disordered" evidence="1">
    <location>
        <begin position="596"/>
        <end position="638"/>
    </location>
</feature>
<dbReference type="InterPro" id="IPR037518">
    <property type="entry name" value="MPN"/>
</dbReference>
<sequence length="638" mass="69856">MAQYGQGMTMPFMQVQDMVHQKCELLEVDDHTGDEAADQETESDDDSRQVQSTRGESGSAAGRPGETDEDTDIDDNGELIRKAERQSSSHKPALSGAAKRPAPPLSLAPKPKAPRLTAAAPKERKPRASRSGGAVSLKQLVDEGFLTPGRDNLTCEYKGETRYGSLCEDGSIESQGEVFVSPSAWTIFFKRQLNPDRKADDGWKSIKHEGRLLEYYKQRYISKKVAEVDGKRGSMGTPSHSELSRPSPAPDPSPAPRAPAKRPGPKAKPSTPARPRDRAPGESWGAGAPRQGGAAAAPLPAEVDRRLAEEAKPTEETAPRIVEIGGQRMVQCERYPRGPGKGRSDCQPFTIRVAQSAQFVMDLHSHLSACEVIGLLAGKYDRDRREIRVDCAYPVREAPPEMGSSDAKMSPDDRQRVTSKISGAGMQCVGWYHSHPRSQLVPTVADVESQVLYQQTSRNPDGEEPYVAAILGPYANSSAPRAGSMAWFHVRHPAGRTLGINDRALECGFIPHALEVETGSCQGNFDKDFMRVVYKVIRRFSVKFDSRVEMFDNWRDGLTNLEKMRDSLLSRVPLSWQPDARRAIVKHVVGMVRDAWYPPEDGESGSETDSDGPEPEEPNGASLQANGAASNSDSEKTQ</sequence>
<feature type="compositionally biased region" description="Basic and acidic residues" evidence="1">
    <location>
        <begin position="78"/>
        <end position="87"/>
    </location>
</feature>
<dbReference type="InterPro" id="IPR050242">
    <property type="entry name" value="JAMM_MPN+_peptidase_M67A"/>
</dbReference>
<dbReference type="InterPro" id="IPR040843">
    <property type="entry name" value="RAMA"/>
</dbReference>
<protein>
    <recommendedName>
        <fullName evidence="2">MPN domain-containing protein</fullName>
    </recommendedName>
</protein>
<feature type="compositionally biased region" description="Low complexity" evidence="1">
    <location>
        <begin position="107"/>
        <end position="116"/>
    </location>
</feature>
<feature type="compositionally biased region" description="Acidic residues" evidence="1">
    <location>
        <begin position="600"/>
        <end position="617"/>
    </location>
</feature>
<evidence type="ECO:0000313" key="3">
    <source>
        <dbReference type="EMBL" id="JAC68456.1"/>
    </source>
</evidence>
<organism evidence="3">
    <name type="scientific">Tetraselmis sp. GSL018</name>
    <dbReference type="NCBI Taxonomy" id="582737"/>
    <lineage>
        <taxon>Eukaryota</taxon>
        <taxon>Viridiplantae</taxon>
        <taxon>Chlorophyta</taxon>
        <taxon>core chlorophytes</taxon>
        <taxon>Chlorodendrophyceae</taxon>
        <taxon>Chlorodendrales</taxon>
        <taxon>Chlorodendraceae</taxon>
        <taxon>Tetraselmis</taxon>
    </lineage>
</organism>
<feature type="region of interest" description="Disordered" evidence="1">
    <location>
        <begin position="26"/>
        <end position="135"/>
    </location>
</feature>
<feature type="compositionally biased region" description="Polar residues" evidence="1">
    <location>
        <begin position="621"/>
        <end position="632"/>
    </location>
</feature>
<dbReference type="PROSITE" id="PS50249">
    <property type="entry name" value="MPN"/>
    <property type="match status" value="1"/>
</dbReference>
<feature type="compositionally biased region" description="Acidic residues" evidence="1">
    <location>
        <begin position="35"/>
        <end position="45"/>
    </location>
</feature>
<dbReference type="InterPro" id="IPR000555">
    <property type="entry name" value="JAMM/MPN+_dom"/>
</dbReference>